<dbReference type="PANTHER" id="PTHR30055:SF226">
    <property type="entry name" value="HTH-TYPE TRANSCRIPTIONAL REGULATOR PKSA"/>
    <property type="match status" value="1"/>
</dbReference>
<dbReference type="Gene3D" id="1.10.10.60">
    <property type="entry name" value="Homeodomain-like"/>
    <property type="match status" value="1"/>
</dbReference>
<evidence type="ECO:0000259" key="4">
    <source>
        <dbReference type="PROSITE" id="PS50977"/>
    </source>
</evidence>
<evidence type="ECO:0000256" key="3">
    <source>
        <dbReference type="SAM" id="MobiDB-lite"/>
    </source>
</evidence>
<evidence type="ECO:0000313" key="6">
    <source>
        <dbReference type="Proteomes" id="UP000007844"/>
    </source>
</evidence>
<dbReference type="GO" id="GO:0000976">
    <property type="term" value="F:transcription cis-regulatory region binding"/>
    <property type="evidence" value="ECO:0007669"/>
    <property type="project" value="TreeGrafter"/>
</dbReference>
<dbReference type="SUPFAM" id="SSF46689">
    <property type="entry name" value="Homeodomain-like"/>
    <property type="match status" value="1"/>
</dbReference>
<dbReference type="SUPFAM" id="SSF48498">
    <property type="entry name" value="Tetracyclin repressor-like, C-terminal domain"/>
    <property type="match status" value="1"/>
</dbReference>
<dbReference type="PROSITE" id="PS50977">
    <property type="entry name" value="HTH_TETR_2"/>
    <property type="match status" value="1"/>
</dbReference>
<evidence type="ECO:0000256" key="1">
    <source>
        <dbReference type="ARBA" id="ARBA00023125"/>
    </source>
</evidence>
<evidence type="ECO:0000313" key="5">
    <source>
        <dbReference type="EMBL" id="EGJ50021.1"/>
    </source>
</evidence>
<dbReference type="InterPro" id="IPR009057">
    <property type="entry name" value="Homeodomain-like_sf"/>
</dbReference>
<sequence length="232" mass="25657">MNGKSMPLTESNPPLTEAAAKQENSMPKKTAILHSAQEVFGQHGYSTTTMKMVAEKAGVAFGLVAHYYGNKESLFITAGFSMIDDLLATLSHKTRKARSGLDGVRLFVESYLTFTQEHRRTFPVLIRCSPFSDVELPAERERIAEKFLEIIHALQAFVRRGQQDGSINPELPEAETAFLIYSNIVGAVRTTMITPYNVPGLYAETVRYVVRSLSVAAESSIPPFLRPSSLVD</sequence>
<organism evidence="5 6">
    <name type="scientific">Desulfocurvibacter africanus subsp. africanus str. Walvis Bay</name>
    <dbReference type="NCBI Taxonomy" id="690850"/>
    <lineage>
        <taxon>Bacteria</taxon>
        <taxon>Pseudomonadati</taxon>
        <taxon>Thermodesulfobacteriota</taxon>
        <taxon>Desulfovibrionia</taxon>
        <taxon>Desulfovibrionales</taxon>
        <taxon>Desulfovibrionaceae</taxon>
        <taxon>Desulfocurvibacter</taxon>
    </lineage>
</organism>
<dbReference type="InterPro" id="IPR050109">
    <property type="entry name" value="HTH-type_TetR-like_transc_reg"/>
</dbReference>
<dbReference type="AlphaFoldDB" id="F3Z1J0"/>
<feature type="domain" description="HTH tetR-type" evidence="4">
    <location>
        <begin position="26"/>
        <end position="86"/>
    </location>
</feature>
<dbReference type="STRING" id="690850.Desaf_1685"/>
<dbReference type="KEGG" id="daf:Desaf_1685"/>
<dbReference type="InterPro" id="IPR001647">
    <property type="entry name" value="HTH_TetR"/>
</dbReference>
<reference evidence="5 6" key="1">
    <citation type="journal article" date="2011" name="J. Bacteriol.">
        <title>Genome sequence of the mercury-methylating and pleomorphic Desulfovibrio africanus Strain Walvis Bay.</title>
        <authorList>
            <person name="Brown S.D."/>
            <person name="Wall J.D."/>
            <person name="Kucken A.M."/>
            <person name="Gilmour C.C."/>
            <person name="Podar M."/>
            <person name="Brandt C.C."/>
            <person name="Teshima H."/>
            <person name="Detter J.C."/>
            <person name="Han C.S."/>
            <person name="Land M.L."/>
            <person name="Lucas S."/>
            <person name="Han J."/>
            <person name="Pennacchio L."/>
            <person name="Nolan M."/>
            <person name="Pitluck S."/>
            <person name="Woyke T."/>
            <person name="Goodwin L."/>
            <person name="Palumbo A.V."/>
            <person name="Elias D.A."/>
        </authorList>
    </citation>
    <scope>NUCLEOTIDE SEQUENCE [LARGE SCALE GENOMIC DNA]</scope>
    <source>
        <strain evidence="5 6">Walvis Bay</strain>
    </source>
</reference>
<dbReference type="Pfam" id="PF00440">
    <property type="entry name" value="TetR_N"/>
    <property type="match status" value="1"/>
</dbReference>
<keyword evidence="6" id="KW-1185">Reference proteome</keyword>
<dbReference type="GO" id="GO:0003700">
    <property type="term" value="F:DNA-binding transcription factor activity"/>
    <property type="evidence" value="ECO:0007669"/>
    <property type="project" value="TreeGrafter"/>
</dbReference>
<dbReference type="Proteomes" id="UP000007844">
    <property type="component" value="Chromosome"/>
</dbReference>
<feature type="region of interest" description="Disordered" evidence="3">
    <location>
        <begin position="1"/>
        <end position="24"/>
    </location>
</feature>
<feature type="DNA-binding region" description="H-T-H motif" evidence="2">
    <location>
        <begin position="49"/>
        <end position="68"/>
    </location>
</feature>
<dbReference type="PRINTS" id="PR00455">
    <property type="entry name" value="HTHTETR"/>
</dbReference>
<dbReference type="EMBL" id="CP003221">
    <property type="protein sequence ID" value="EGJ50021.1"/>
    <property type="molecule type" value="Genomic_DNA"/>
</dbReference>
<keyword evidence="1 2" id="KW-0238">DNA-binding</keyword>
<name>F3Z1J0_DESAF</name>
<dbReference type="Gene3D" id="1.10.357.10">
    <property type="entry name" value="Tetracycline Repressor, domain 2"/>
    <property type="match status" value="1"/>
</dbReference>
<accession>F3Z1J0</accession>
<proteinExistence type="predicted"/>
<protein>
    <submittedName>
        <fullName evidence="5">Transcriptional regulator, TetR family</fullName>
    </submittedName>
</protein>
<gene>
    <name evidence="5" type="ORF">Desaf_1685</name>
</gene>
<dbReference type="InterPro" id="IPR036271">
    <property type="entry name" value="Tet_transcr_reg_TetR-rel_C_sf"/>
</dbReference>
<dbReference type="PANTHER" id="PTHR30055">
    <property type="entry name" value="HTH-TYPE TRANSCRIPTIONAL REGULATOR RUTR"/>
    <property type="match status" value="1"/>
</dbReference>
<dbReference type="HOGENOM" id="CLU_069356_12_2_7"/>
<evidence type="ECO:0000256" key="2">
    <source>
        <dbReference type="PROSITE-ProRule" id="PRU00335"/>
    </source>
</evidence>
<dbReference type="eggNOG" id="COG1309">
    <property type="taxonomic scope" value="Bacteria"/>
</dbReference>